<keyword evidence="2" id="KW-1185">Reference proteome</keyword>
<dbReference type="EMBL" id="BJWL01000023">
    <property type="protein sequence ID" value="GFZ13428.1"/>
    <property type="molecule type" value="Genomic_DNA"/>
</dbReference>
<protein>
    <recommendedName>
        <fullName evidence="3">UDP-Glycosyltransferase superfamily protein</fullName>
    </recommendedName>
</protein>
<proteinExistence type="predicted"/>
<accession>A0A7J0GRP6</accession>
<sequence>MDEIIAGVKNSGARFLWVARGEASRIKEACGGGEGCGRVGGPFLIYFLSDQIPNCKTIVEDWKIGWKVRKGMGDEEHLVTREEIAGIVQ</sequence>
<dbReference type="SUPFAM" id="SSF53756">
    <property type="entry name" value="UDP-Glycosyltransferase/glycogen phosphorylase"/>
    <property type="match status" value="1"/>
</dbReference>
<comment type="caution">
    <text evidence="1">The sequence shown here is derived from an EMBL/GenBank/DDBJ whole genome shotgun (WGS) entry which is preliminary data.</text>
</comment>
<evidence type="ECO:0008006" key="3">
    <source>
        <dbReference type="Google" id="ProtNLM"/>
    </source>
</evidence>
<gene>
    <name evidence="1" type="ORF">Acr_23g0018130</name>
</gene>
<name>A0A7J0GRP6_9ERIC</name>
<dbReference type="AlphaFoldDB" id="A0A7J0GRP6"/>
<evidence type="ECO:0000313" key="2">
    <source>
        <dbReference type="Proteomes" id="UP000585474"/>
    </source>
</evidence>
<organism evidence="1 2">
    <name type="scientific">Actinidia rufa</name>
    <dbReference type="NCBI Taxonomy" id="165716"/>
    <lineage>
        <taxon>Eukaryota</taxon>
        <taxon>Viridiplantae</taxon>
        <taxon>Streptophyta</taxon>
        <taxon>Embryophyta</taxon>
        <taxon>Tracheophyta</taxon>
        <taxon>Spermatophyta</taxon>
        <taxon>Magnoliopsida</taxon>
        <taxon>eudicotyledons</taxon>
        <taxon>Gunneridae</taxon>
        <taxon>Pentapetalae</taxon>
        <taxon>asterids</taxon>
        <taxon>Ericales</taxon>
        <taxon>Actinidiaceae</taxon>
        <taxon>Actinidia</taxon>
    </lineage>
</organism>
<evidence type="ECO:0000313" key="1">
    <source>
        <dbReference type="EMBL" id="GFZ13428.1"/>
    </source>
</evidence>
<reference evidence="1 2" key="1">
    <citation type="submission" date="2019-07" db="EMBL/GenBank/DDBJ databases">
        <title>De Novo Assembly of kiwifruit Actinidia rufa.</title>
        <authorList>
            <person name="Sugita-Konishi S."/>
            <person name="Sato K."/>
            <person name="Mori E."/>
            <person name="Abe Y."/>
            <person name="Kisaki G."/>
            <person name="Hamano K."/>
            <person name="Suezawa K."/>
            <person name="Otani M."/>
            <person name="Fukuda T."/>
            <person name="Manabe T."/>
            <person name="Gomi K."/>
            <person name="Tabuchi M."/>
            <person name="Akimitsu K."/>
            <person name="Kataoka I."/>
        </authorList>
    </citation>
    <scope>NUCLEOTIDE SEQUENCE [LARGE SCALE GENOMIC DNA]</scope>
    <source>
        <strain evidence="2">cv. Fuchu</strain>
    </source>
</reference>
<dbReference type="OrthoDB" id="5835829at2759"/>
<dbReference type="Proteomes" id="UP000585474">
    <property type="component" value="Unassembled WGS sequence"/>
</dbReference>